<evidence type="ECO:0000256" key="3">
    <source>
        <dbReference type="ARBA" id="ARBA00008682"/>
    </source>
</evidence>
<organism evidence="14 15">
    <name type="scientific">Cordyceps javanica</name>
    <dbReference type="NCBI Taxonomy" id="43265"/>
    <lineage>
        <taxon>Eukaryota</taxon>
        <taxon>Fungi</taxon>
        <taxon>Dikarya</taxon>
        <taxon>Ascomycota</taxon>
        <taxon>Pezizomycotina</taxon>
        <taxon>Sordariomycetes</taxon>
        <taxon>Hypocreomycetidae</taxon>
        <taxon>Hypocreales</taxon>
        <taxon>Cordycipitaceae</taxon>
        <taxon>Cordyceps</taxon>
    </lineage>
</organism>
<dbReference type="PROSITE" id="PS01095">
    <property type="entry name" value="GH18_1"/>
    <property type="match status" value="1"/>
</dbReference>
<dbReference type="AlphaFoldDB" id="A0A545URI0"/>
<feature type="domain" description="GH18" evidence="13">
    <location>
        <begin position="21"/>
        <end position="392"/>
    </location>
</feature>
<protein>
    <recommendedName>
        <fullName evidence="4">chitinase</fullName>
        <ecNumber evidence="4">3.2.1.14</ecNumber>
    </recommendedName>
</protein>
<dbReference type="InterPro" id="IPR001223">
    <property type="entry name" value="Glyco_hydro18_cat"/>
</dbReference>
<evidence type="ECO:0000256" key="11">
    <source>
        <dbReference type="RuleBase" id="RU000489"/>
    </source>
</evidence>
<dbReference type="PANTHER" id="PTHR11177:SF392">
    <property type="entry name" value="HAP41P"/>
    <property type="match status" value="1"/>
</dbReference>
<keyword evidence="7" id="KW-0146">Chitin degradation</keyword>
<evidence type="ECO:0000256" key="6">
    <source>
        <dbReference type="ARBA" id="ARBA00022801"/>
    </source>
</evidence>
<sequence>MRFISYLSAVLAFTTTGVVGKNIVGYYPSWKKQYADSVDLSQYTQINFAFAIPAQDGSFSFEGEWFLQSVVNTLHSKGVKAVMSIGGWTGSNYFSPILKSSTTSANFIRNIISYIKRNNLDGVDLDWEYPGRLGDNCNAFDPQNDAKNYLVFLQALRKQMDAAFGPRGKLLTLALRVEPFDGPDGPIADVSEYAKVVDFGSLMQFDINGGWNNVTGPMTPFNFEPGKGLQVSFVSAIDAWTKAGWPAGQLNAGYAFYGRSTTALQDMTKDPNNQYQPQSSVVPLGDNEDAPWYDACAGATANSGTWQWKHLIDQRVLSSPTTAASPWVRQWDNVSQTPWVFNPQTKAFISYDDPKSLKIKVDYAASKGLAGAMVWSLNMDPSSTLLSVLRSG</sequence>
<evidence type="ECO:0000256" key="7">
    <source>
        <dbReference type="ARBA" id="ARBA00023024"/>
    </source>
</evidence>
<keyword evidence="8" id="KW-0119">Carbohydrate metabolism</keyword>
<evidence type="ECO:0000259" key="13">
    <source>
        <dbReference type="PROSITE" id="PS51910"/>
    </source>
</evidence>
<dbReference type="GO" id="GO:0008061">
    <property type="term" value="F:chitin binding"/>
    <property type="evidence" value="ECO:0007669"/>
    <property type="project" value="InterPro"/>
</dbReference>
<dbReference type="Proteomes" id="UP000315783">
    <property type="component" value="Unassembled WGS sequence"/>
</dbReference>
<dbReference type="SMART" id="SM00636">
    <property type="entry name" value="Glyco_18"/>
    <property type="match status" value="1"/>
</dbReference>
<keyword evidence="6 11" id="KW-0378">Hydrolase</keyword>
<evidence type="ECO:0000256" key="9">
    <source>
        <dbReference type="ARBA" id="ARBA00023295"/>
    </source>
</evidence>
<comment type="subcellular location">
    <subcellularLocation>
        <location evidence="2">Secreted</location>
    </subcellularLocation>
</comment>
<keyword evidence="12" id="KW-0732">Signal</keyword>
<feature type="signal peptide" evidence="12">
    <location>
        <begin position="1"/>
        <end position="20"/>
    </location>
</feature>
<dbReference type="PANTHER" id="PTHR11177">
    <property type="entry name" value="CHITINASE"/>
    <property type="match status" value="1"/>
</dbReference>
<dbReference type="GO" id="GO:0000272">
    <property type="term" value="P:polysaccharide catabolic process"/>
    <property type="evidence" value="ECO:0007669"/>
    <property type="project" value="UniProtKB-KW"/>
</dbReference>
<dbReference type="STRING" id="43265.A0A545URI0"/>
<evidence type="ECO:0000313" key="14">
    <source>
        <dbReference type="EMBL" id="TQV92043.1"/>
    </source>
</evidence>
<dbReference type="InterPro" id="IPR001579">
    <property type="entry name" value="Glyco_hydro_18_chit_AS"/>
</dbReference>
<evidence type="ECO:0000256" key="8">
    <source>
        <dbReference type="ARBA" id="ARBA00023277"/>
    </source>
</evidence>
<dbReference type="InterPro" id="IPR050314">
    <property type="entry name" value="Glycosyl_Hydrlase_18"/>
</dbReference>
<dbReference type="GO" id="GO:0006032">
    <property type="term" value="P:chitin catabolic process"/>
    <property type="evidence" value="ECO:0007669"/>
    <property type="project" value="UniProtKB-KW"/>
</dbReference>
<comment type="similarity">
    <text evidence="3">Belongs to the glycosyl hydrolase 18 family. Chitinase class V subfamily.</text>
</comment>
<keyword evidence="5" id="KW-0964">Secreted</keyword>
<evidence type="ECO:0000256" key="12">
    <source>
        <dbReference type="SAM" id="SignalP"/>
    </source>
</evidence>
<evidence type="ECO:0000256" key="5">
    <source>
        <dbReference type="ARBA" id="ARBA00022525"/>
    </source>
</evidence>
<dbReference type="GO" id="GO:0008843">
    <property type="term" value="F:endochitinase activity"/>
    <property type="evidence" value="ECO:0007669"/>
    <property type="project" value="UniProtKB-EC"/>
</dbReference>
<dbReference type="SUPFAM" id="SSF51445">
    <property type="entry name" value="(Trans)glycosidases"/>
    <property type="match status" value="1"/>
</dbReference>
<dbReference type="PROSITE" id="PS51910">
    <property type="entry name" value="GH18_2"/>
    <property type="match status" value="1"/>
</dbReference>
<dbReference type="EMBL" id="SPUK01000016">
    <property type="protein sequence ID" value="TQV92043.1"/>
    <property type="molecule type" value="Genomic_DNA"/>
</dbReference>
<dbReference type="InterPro" id="IPR011583">
    <property type="entry name" value="Chitinase_II/V-like_cat"/>
</dbReference>
<dbReference type="InterPro" id="IPR029070">
    <property type="entry name" value="Chitinase_insertion_sf"/>
</dbReference>
<comment type="caution">
    <text evidence="14">The sequence shown here is derived from an EMBL/GenBank/DDBJ whole genome shotgun (WGS) entry which is preliminary data.</text>
</comment>
<dbReference type="Gene3D" id="3.10.50.10">
    <property type="match status" value="1"/>
</dbReference>
<reference evidence="14 15" key="1">
    <citation type="journal article" date="2019" name="Appl. Microbiol. Biotechnol.">
        <title>Genome sequence of Isaria javanica and comparative genome analysis insights into family S53 peptidase evolution in fungal entomopathogens.</title>
        <authorList>
            <person name="Lin R."/>
            <person name="Zhang X."/>
            <person name="Xin B."/>
            <person name="Zou M."/>
            <person name="Gao Y."/>
            <person name="Qin F."/>
            <person name="Hu Q."/>
            <person name="Xie B."/>
            <person name="Cheng X."/>
        </authorList>
    </citation>
    <scope>NUCLEOTIDE SEQUENCE [LARGE SCALE GENOMIC DNA]</scope>
    <source>
        <strain evidence="14 15">IJ1G</strain>
    </source>
</reference>
<evidence type="ECO:0000313" key="15">
    <source>
        <dbReference type="Proteomes" id="UP000315783"/>
    </source>
</evidence>
<comment type="catalytic activity">
    <reaction evidence="1">
        <text>Random endo-hydrolysis of N-acetyl-beta-D-glucosaminide (1-&gt;4)-beta-linkages in chitin and chitodextrins.</text>
        <dbReference type="EC" id="3.2.1.14"/>
    </reaction>
</comment>
<keyword evidence="9 11" id="KW-0326">Glycosidase</keyword>
<dbReference type="GO" id="GO:0005576">
    <property type="term" value="C:extracellular region"/>
    <property type="evidence" value="ECO:0007669"/>
    <property type="project" value="UniProtKB-SubCell"/>
</dbReference>
<gene>
    <name evidence="14" type="ORF">IF1G_09115</name>
</gene>
<name>A0A545URI0_9HYPO</name>
<dbReference type="OrthoDB" id="76388at2759"/>
<dbReference type="EC" id="3.2.1.14" evidence="4"/>
<dbReference type="Gene3D" id="3.20.20.80">
    <property type="entry name" value="Glycosidases"/>
    <property type="match status" value="1"/>
</dbReference>
<feature type="chain" id="PRO_5021990241" description="chitinase" evidence="12">
    <location>
        <begin position="21"/>
        <end position="392"/>
    </location>
</feature>
<evidence type="ECO:0000256" key="2">
    <source>
        <dbReference type="ARBA" id="ARBA00004613"/>
    </source>
</evidence>
<accession>A0A545URI0</accession>
<proteinExistence type="inferred from homology"/>
<evidence type="ECO:0000256" key="4">
    <source>
        <dbReference type="ARBA" id="ARBA00012729"/>
    </source>
</evidence>
<evidence type="ECO:0000256" key="10">
    <source>
        <dbReference type="ARBA" id="ARBA00023326"/>
    </source>
</evidence>
<keyword evidence="10" id="KW-0624">Polysaccharide degradation</keyword>
<dbReference type="InterPro" id="IPR017853">
    <property type="entry name" value="GH"/>
</dbReference>
<dbReference type="Pfam" id="PF00704">
    <property type="entry name" value="Glyco_hydro_18"/>
    <property type="match status" value="1"/>
</dbReference>
<keyword evidence="15" id="KW-1185">Reference proteome</keyword>
<evidence type="ECO:0000256" key="1">
    <source>
        <dbReference type="ARBA" id="ARBA00000822"/>
    </source>
</evidence>
<dbReference type="SUPFAM" id="SSF54556">
    <property type="entry name" value="Chitinase insertion domain"/>
    <property type="match status" value="1"/>
</dbReference>